<keyword evidence="4" id="KW-1003">Cell membrane</keyword>
<dbReference type="PROSITE" id="PS50283">
    <property type="entry name" value="NA_SOLUT_SYMP_3"/>
    <property type="match status" value="1"/>
</dbReference>
<dbReference type="InterPro" id="IPR001734">
    <property type="entry name" value="Na/solute_symporter"/>
</dbReference>
<dbReference type="GO" id="GO:0006847">
    <property type="term" value="P:plasma membrane acetate transport"/>
    <property type="evidence" value="ECO:0007669"/>
    <property type="project" value="TreeGrafter"/>
</dbReference>
<evidence type="ECO:0000256" key="10">
    <source>
        <dbReference type="SAM" id="Phobius"/>
    </source>
</evidence>
<evidence type="ECO:0000256" key="8">
    <source>
        <dbReference type="ARBA" id="ARBA00023136"/>
    </source>
</evidence>
<feature type="transmembrane region" description="Helical" evidence="10">
    <location>
        <begin position="253"/>
        <end position="274"/>
    </location>
</feature>
<comment type="similarity">
    <text evidence="2 9">Belongs to the sodium:solute symporter (SSF) (TC 2.A.21) family.</text>
</comment>
<protein>
    <submittedName>
        <fullName evidence="11">Cation acetate symporter</fullName>
    </submittedName>
</protein>
<feature type="transmembrane region" description="Helical" evidence="10">
    <location>
        <begin position="482"/>
        <end position="503"/>
    </location>
</feature>
<feature type="transmembrane region" description="Helical" evidence="10">
    <location>
        <begin position="173"/>
        <end position="194"/>
    </location>
</feature>
<evidence type="ECO:0000256" key="1">
    <source>
        <dbReference type="ARBA" id="ARBA00004651"/>
    </source>
</evidence>
<accession>A0A498D8X4</accession>
<evidence type="ECO:0000256" key="6">
    <source>
        <dbReference type="ARBA" id="ARBA00022847"/>
    </source>
</evidence>
<evidence type="ECO:0000256" key="5">
    <source>
        <dbReference type="ARBA" id="ARBA00022692"/>
    </source>
</evidence>
<keyword evidence="6" id="KW-0769">Symport</keyword>
<feature type="transmembrane region" description="Helical" evidence="10">
    <location>
        <begin position="338"/>
        <end position="367"/>
    </location>
</feature>
<evidence type="ECO:0000313" key="11">
    <source>
        <dbReference type="EMBL" id="RLL47006.1"/>
    </source>
</evidence>
<feature type="transmembrane region" description="Helical" evidence="10">
    <location>
        <begin position="137"/>
        <end position="161"/>
    </location>
</feature>
<keyword evidence="12" id="KW-1185">Reference proteome</keyword>
<evidence type="ECO:0000256" key="3">
    <source>
        <dbReference type="ARBA" id="ARBA00022448"/>
    </source>
</evidence>
<dbReference type="CDD" id="cd11480">
    <property type="entry name" value="SLC5sbd_u4"/>
    <property type="match status" value="1"/>
</dbReference>
<keyword evidence="8 10" id="KW-0472">Membrane</keyword>
<dbReference type="InterPro" id="IPR050277">
    <property type="entry name" value="Sodium:Solute_Symporter"/>
</dbReference>
<evidence type="ECO:0000313" key="12">
    <source>
        <dbReference type="Proteomes" id="UP000270219"/>
    </source>
</evidence>
<gene>
    <name evidence="11" type="ORF">D8M04_07385</name>
</gene>
<dbReference type="AlphaFoldDB" id="A0A498D8X4"/>
<dbReference type="PANTHER" id="PTHR48086">
    <property type="entry name" value="SODIUM/PROLINE SYMPORTER-RELATED"/>
    <property type="match status" value="1"/>
</dbReference>
<dbReference type="Proteomes" id="UP000270219">
    <property type="component" value="Unassembled WGS sequence"/>
</dbReference>
<evidence type="ECO:0000256" key="2">
    <source>
        <dbReference type="ARBA" id="ARBA00006434"/>
    </source>
</evidence>
<feature type="transmembrane region" description="Helical" evidence="10">
    <location>
        <begin position="388"/>
        <end position="407"/>
    </location>
</feature>
<proteinExistence type="inferred from homology"/>
<dbReference type="GO" id="GO:0005886">
    <property type="term" value="C:plasma membrane"/>
    <property type="evidence" value="ECO:0007669"/>
    <property type="project" value="UniProtKB-SubCell"/>
</dbReference>
<dbReference type="Gene3D" id="1.20.1730.10">
    <property type="entry name" value="Sodium/glucose cotransporter"/>
    <property type="match status" value="1"/>
</dbReference>
<keyword evidence="5 10" id="KW-0812">Transmembrane</keyword>
<evidence type="ECO:0000256" key="7">
    <source>
        <dbReference type="ARBA" id="ARBA00022989"/>
    </source>
</evidence>
<evidence type="ECO:0000256" key="9">
    <source>
        <dbReference type="RuleBase" id="RU362091"/>
    </source>
</evidence>
<feature type="transmembrane region" description="Helical" evidence="10">
    <location>
        <begin position="63"/>
        <end position="86"/>
    </location>
</feature>
<comment type="caution">
    <text evidence="11">The sequence shown here is derived from an EMBL/GenBank/DDBJ whole genome shotgun (WGS) entry which is preliminary data.</text>
</comment>
<reference evidence="11 12" key="1">
    <citation type="submission" date="2018-10" db="EMBL/GenBank/DDBJ databases">
        <title>Oceanobacillus sp. YLB-02 draft genome.</title>
        <authorList>
            <person name="Yu L."/>
        </authorList>
    </citation>
    <scope>NUCLEOTIDE SEQUENCE [LARGE SCALE GENOMIC DNA]</scope>
    <source>
        <strain evidence="11 12">YLB-02</strain>
    </source>
</reference>
<dbReference type="NCBIfam" id="TIGR00813">
    <property type="entry name" value="sss"/>
    <property type="match status" value="1"/>
</dbReference>
<dbReference type="Pfam" id="PF00474">
    <property type="entry name" value="SSF"/>
    <property type="match status" value="1"/>
</dbReference>
<evidence type="ECO:0000256" key="4">
    <source>
        <dbReference type="ARBA" id="ARBA00022475"/>
    </source>
</evidence>
<dbReference type="GO" id="GO:0015123">
    <property type="term" value="F:acetate transmembrane transporter activity"/>
    <property type="evidence" value="ECO:0007669"/>
    <property type="project" value="TreeGrafter"/>
</dbReference>
<feature type="transmembrane region" description="Helical" evidence="10">
    <location>
        <begin position="413"/>
        <end position="437"/>
    </location>
</feature>
<name>A0A498D8X4_9BACI</name>
<dbReference type="InterPro" id="IPR038377">
    <property type="entry name" value="Na/Glc_symporter_sf"/>
</dbReference>
<organism evidence="11 12">
    <name type="scientific">Oceanobacillus piezotolerans</name>
    <dbReference type="NCBI Taxonomy" id="2448030"/>
    <lineage>
        <taxon>Bacteria</taxon>
        <taxon>Bacillati</taxon>
        <taxon>Bacillota</taxon>
        <taxon>Bacilli</taxon>
        <taxon>Bacillales</taxon>
        <taxon>Bacillaceae</taxon>
        <taxon>Oceanobacillus</taxon>
    </lineage>
</organism>
<feature type="transmembrane region" description="Helical" evidence="10">
    <location>
        <begin position="444"/>
        <end position="462"/>
    </location>
</feature>
<dbReference type="GO" id="GO:0015293">
    <property type="term" value="F:symporter activity"/>
    <property type="evidence" value="ECO:0007669"/>
    <property type="project" value="UniProtKB-KW"/>
</dbReference>
<dbReference type="EMBL" id="RCHR01000002">
    <property type="protein sequence ID" value="RLL47006.1"/>
    <property type="molecule type" value="Genomic_DNA"/>
</dbReference>
<feature type="transmembrane region" description="Helical" evidence="10">
    <location>
        <begin position="92"/>
        <end position="110"/>
    </location>
</feature>
<comment type="subcellular location">
    <subcellularLocation>
        <location evidence="1">Cell membrane</location>
        <topology evidence="1">Multi-pass membrane protein</topology>
    </subcellularLocation>
</comment>
<feature type="transmembrane region" description="Helical" evidence="10">
    <location>
        <begin position="286"/>
        <end position="313"/>
    </location>
</feature>
<keyword evidence="7 10" id="KW-1133">Transmembrane helix</keyword>
<dbReference type="PANTHER" id="PTHR48086:SF6">
    <property type="entry name" value="CATION_ACETATE SYMPORTER ACTP"/>
    <property type="match status" value="1"/>
</dbReference>
<dbReference type="OrthoDB" id="9814523at2"/>
<sequence length="532" mass="57717">MANGIFSPPLTIKTEGDAMNITYLLFFLCIVFCTLIITYWAARQSKTTNQFYVAAGSLTGTQNGMAIAGDYISAASFLGIVGTIAINGFDGLLYAIGFLVSYLIVLFFIAEPVHHLGKYSLGDVVCSRFPSYRMRGIMAVGALIISVLYMIPQLVAAGLLIRLLLNISYSNSVIIIGILMTIYVVFGGMFATSWVQIVKTVLLLSGSFLLALILFSRFDWSMSILLEQVTLRSPFGEQFSLPGHLFHNPLETVSLHLALILGTAGLPHILIRLLTVRNSVEVRKSVLTASWIIGVFYLIALVLGLGAVALVGFEDLVALDPSGNLAAPLLAEELGGDFLMAFIAAIAFTTIVAVVAGLVISATTAFSHDIYFHIIKKGNTTEKKRMQAARWTAFFIGLLSTLLALGLRNMNVTFLVSLTFIVAASSNLPVLLLTIYWRRFNQTGAITGMVCGLTASILLLIVGPHMMNLEGGWIRREALIPLYNPGIIAIPIGFLGAYLGTVLSRNKKGNIVPFDSFYMRAQTGIDARRESS</sequence>
<feature type="transmembrane region" description="Helical" evidence="10">
    <location>
        <begin position="20"/>
        <end position="42"/>
    </location>
</feature>
<keyword evidence="3" id="KW-0813">Transport</keyword>
<feature type="transmembrane region" description="Helical" evidence="10">
    <location>
        <begin position="201"/>
        <end position="218"/>
    </location>
</feature>